<dbReference type="SMART" id="SM00980">
    <property type="entry name" value="THAP"/>
    <property type="match status" value="1"/>
</dbReference>
<dbReference type="InterPro" id="IPR006612">
    <property type="entry name" value="THAP_Znf"/>
</dbReference>
<dbReference type="EMBL" id="VYZN01000468">
    <property type="protein sequence ID" value="KAE9522968.1"/>
    <property type="molecule type" value="Genomic_DNA"/>
</dbReference>
<dbReference type="SUPFAM" id="SSF57716">
    <property type="entry name" value="Glucocorticoid receptor-like (DNA-binding domain)"/>
    <property type="match status" value="1"/>
</dbReference>
<dbReference type="OrthoDB" id="6615578at2759"/>
<dbReference type="Proteomes" id="UP000475862">
    <property type="component" value="Unassembled WGS sequence"/>
</dbReference>
<evidence type="ECO:0000313" key="6">
    <source>
        <dbReference type="EMBL" id="KAE9522968.1"/>
    </source>
</evidence>
<dbReference type="Pfam" id="PF21787">
    <property type="entry name" value="TNP-like_RNaseH_N"/>
    <property type="match status" value="1"/>
</dbReference>
<keyword evidence="1" id="KW-0479">Metal-binding</keyword>
<evidence type="ECO:0000313" key="7">
    <source>
        <dbReference type="Proteomes" id="UP000475862"/>
    </source>
</evidence>
<dbReference type="GO" id="GO:0003677">
    <property type="term" value="F:DNA binding"/>
    <property type="evidence" value="ECO:0007669"/>
    <property type="project" value="UniProtKB-KW"/>
</dbReference>
<keyword evidence="3" id="KW-0862">Zinc</keyword>
<comment type="caution">
    <text evidence="6">The sequence shown here is derived from an EMBL/GenBank/DDBJ whole genome shotgun (WGS) entry which is preliminary data.</text>
</comment>
<dbReference type="AlphaFoldDB" id="A0A6G0SXT9"/>
<evidence type="ECO:0000259" key="5">
    <source>
        <dbReference type="SMART" id="SM00980"/>
    </source>
</evidence>
<name>A0A6G0SXT9_APHGL</name>
<organism evidence="6 7">
    <name type="scientific">Aphis glycines</name>
    <name type="common">Soybean aphid</name>
    <dbReference type="NCBI Taxonomy" id="307491"/>
    <lineage>
        <taxon>Eukaryota</taxon>
        <taxon>Metazoa</taxon>
        <taxon>Ecdysozoa</taxon>
        <taxon>Arthropoda</taxon>
        <taxon>Hexapoda</taxon>
        <taxon>Insecta</taxon>
        <taxon>Pterygota</taxon>
        <taxon>Neoptera</taxon>
        <taxon>Paraneoptera</taxon>
        <taxon>Hemiptera</taxon>
        <taxon>Sternorrhyncha</taxon>
        <taxon>Aphidomorpha</taxon>
        <taxon>Aphidoidea</taxon>
        <taxon>Aphididae</taxon>
        <taxon>Aphidini</taxon>
        <taxon>Aphis</taxon>
        <taxon>Aphis</taxon>
    </lineage>
</organism>
<sequence length="742" mass="84564">MSPYEHSIYVSNKCVVIECVNAAKRKYTFPIIDVDFNIWVERTGNVKLLSLTKDQVRKSFQICRNHFDLDCDSPGTNQKLKFRSLPTLNLPRDVLCHKCFSVTSYMLLSCVLVSMCARLITIDADHSCLDGFAMLPQEKKCLELNEPQQQNFDSISKRPKRDSFLKTIIARKKKYLTPNCKKLYCEVMKYKRKQEKLSKSNSDMKCRLRLAKTFSGSPMRNHLLGKVNSVTLDFIASQIKIQKTKLQGRRYSIDDKITALSMYKTSHKGYKFLSTLFALPSKKILLTLLQKIPFHSGVNNHIMENLKYQKQKLPELDKNCVLLFDEMALGTGLTYDTKNDMIFGFDSFGKHLLPKIADHVLVFMLRGTTKTPNLVVCIKEVIQAIQITGLKVRAVICDQGSTNQTAVNCLKEETKRHCLMQNIENKYIGFLIGGEEIVCLFDPPQLLKCARNNLFTKNLNFTLKREAQIANWDDIQTLYSFDKENEVHGLRTLPKLTKAHILPQKIKKNACIDCGATPQNTLSNAKGTANLCMFMDSLFDSVNGSTIKSVDAIKVLESMRFVSRTSGKTVKQPVCIKNWIPTLKSFKYLWLKLKAKGHGARNIMPNCVYFYNSFKTLLLNNFSSVKSLGNCEADDNEKGLDNLKPFLLSTDSKIQNNIPLDFDLSSFCIEFSNLETSLIGEMTIGYVSGYIIRVILKYTKFCKSKNINKILNGVDTRIESNPIKKMARDYFILHKTKGQGYC</sequence>
<evidence type="ECO:0000256" key="1">
    <source>
        <dbReference type="ARBA" id="ARBA00022723"/>
    </source>
</evidence>
<dbReference type="InterPro" id="IPR048365">
    <property type="entry name" value="TNP-like_RNaseH_N"/>
</dbReference>
<accession>A0A6G0SXT9</accession>
<dbReference type="GO" id="GO:0008270">
    <property type="term" value="F:zinc ion binding"/>
    <property type="evidence" value="ECO:0007669"/>
    <property type="project" value="UniProtKB-KW"/>
</dbReference>
<proteinExistence type="predicted"/>
<reference evidence="6 7" key="1">
    <citation type="submission" date="2019-08" db="EMBL/GenBank/DDBJ databases">
        <title>The genome of the soybean aphid Biotype 1, its phylome, world population structure and adaptation to the North American continent.</title>
        <authorList>
            <person name="Giordano R."/>
            <person name="Donthu R.K."/>
            <person name="Hernandez A.G."/>
            <person name="Wright C.L."/>
            <person name="Zimin A.V."/>
        </authorList>
    </citation>
    <scope>NUCLEOTIDE SEQUENCE [LARGE SCALE GENOMIC DNA]</scope>
    <source>
        <tissue evidence="6">Whole aphids</tissue>
    </source>
</reference>
<evidence type="ECO:0000256" key="2">
    <source>
        <dbReference type="ARBA" id="ARBA00022771"/>
    </source>
</evidence>
<keyword evidence="2" id="KW-0863">Zinc-finger</keyword>
<evidence type="ECO:0000256" key="3">
    <source>
        <dbReference type="ARBA" id="ARBA00022833"/>
    </source>
</evidence>
<keyword evidence="7" id="KW-1185">Reference proteome</keyword>
<gene>
    <name evidence="6" type="ORF">AGLY_016599</name>
</gene>
<keyword evidence="4" id="KW-0238">DNA-binding</keyword>
<feature type="domain" description="THAP-type" evidence="5">
    <location>
        <begin position="12"/>
        <end position="95"/>
    </location>
</feature>
<protein>
    <recommendedName>
        <fullName evidence="5">THAP-type domain-containing protein</fullName>
    </recommendedName>
</protein>
<evidence type="ECO:0000256" key="4">
    <source>
        <dbReference type="ARBA" id="ARBA00023125"/>
    </source>
</evidence>